<name>A0A1Q9C9N1_SYMMI</name>
<dbReference type="EMBL" id="LSRX01001461">
    <property type="protein sequence ID" value="OLP79643.1"/>
    <property type="molecule type" value="Genomic_DNA"/>
</dbReference>
<evidence type="ECO:0000313" key="3">
    <source>
        <dbReference type="Proteomes" id="UP000186817"/>
    </source>
</evidence>
<keyword evidence="1" id="KW-0732">Signal</keyword>
<sequence length="143" mass="15126">MLLHVLLNLTHWILIGPPLALAGKPGPPNIARSPADPLNWVPGSPKGARVEVRVLCGGVMPEGAGAAAAIAGRPARWTSAHSYAISATINEAFGPTDVEHFERDVAAWAPALSSSWPTLELPYLGVRRKLALIFLHPHGARSP</sequence>
<keyword evidence="3" id="KW-1185">Reference proteome</keyword>
<evidence type="ECO:0000256" key="1">
    <source>
        <dbReference type="SAM" id="SignalP"/>
    </source>
</evidence>
<gene>
    <name evidence="2" type="ORF">AK812_SmicGene40047</name>
</gene>
<dbReference type="AlphaFoldDB" id="A0A1Q9C9N1"/>
<comment type="caution">
    <text evidence="2">The sequence shown here is derived from an EMBL/GenBank/DDBJ whole genome shotgun (WGS) entry which is preliminary data.</text>
</comment>
<feature type="signal peptide" evidence="1">
    <location>
        <begin position="1"/>
        <end position="22"/>
    </location>
</feature>
<dbReference type="Proteomes" id="UP000186817">
    <property type="component" value="Unassembled WGS sequence"/>
</dbReference>
<proteinExistence type="predicted"/>
<organism evidence="2 3">
    <name type="scientific">Symbiodinium microadriaticum</name>
    <name type="common">Dinoflagellate</name>
    <name type="synonym">Zooxanthella microadriatica</name>
    <dbReference type="NCBI Taxonomy" id="2951"/>
    <lineage>
        <taxon>Eukaryota</taxon>
        <taxon>Sar</taxon>
        <taxon>Alveolata</taxon>
        <taxon>Dinophyceae</taxon>
        <taxon>Suessiales</taxon>
        <taxon>Symbiodiniaceae</taxon>
        <taxon>Symbiodinium</taxon>
    </lineage>
</organism>
<accession>A0A1Q9C9N1</accession>
<protein>
    <submittedName>
        <fullName evidence="2">Uncharacterized protein</fullName>
    </submittedName>
</protein>
<reference evidence="2 3" key="1">
    <citation type="submission" date="2016-02" db="EMBL/GenBank/DDBJ databases">
        <title>Genome analysis of coral dinoflagellate symbionts highlights evolutionary adaptations to a symbiotic lifestyle.</title>
        <authorList>
            <person name="Aranda M."/>
            <person name="Li Y."/>
            <person name="Liew Y.J."/>
            <person name="Baumgarten S."/>
            <person name="Simakov O."/>
            <person name="Wilson M."/>
            <person name="Piel J."/>
            <person name="Ashoor H."/>
            <person name="Bougouffa S."/>
            <person name="Bajic V.B."/>
            <person name="Ryu T."/>
            <person name="Ravasi T."/>
            <person name="Bayer T."/>
            <person name="Micklem G."/>
            <person name="Kim H."/>
            <person name="Bhak J."/>
            <person name="Lajeunesse T.C."/>
            <person name="Voolstra C.R."/>
        </authorList>
    </citation>
    <scope>NUCLEOTIDE SEQUENCE [LARGE SCALE GENOMIC DNA]</scope>
    <source>
        <strain evidence="2 3">CCMP2467</strain>
    </source>
</reference>
<feature type="chain" id="PRO_5013203556" evidence="1">
    <location>
        <begin position="23"/>
        <end position="143"/>
    </location>
</feature>
<evidence type="ECO:0000313" key="2">
    <source>
        <dbReference type="EMBL" id="OLP79643.1"/>
    </source>
</evidence>